<dbReference type="Proteomes" id="UP000245910">
    <property type="component" value="Chromosome II"/>
</dbReference>
<protein>
    <submittedName>
        <fullName evidence="2">Uncharacterized protein</fullName>
    </submittedName>
</protein>
<name>A0A2L2TMM0_9HYPO</name>
<reference evidence="3" key="1">
    <citation type="submission" date="2014-10" db="EMBL/GenBank/DDBJ databases">
        <authorList>
            <person name="King R."/>
        </authorList>
    </citation>
    <scope>NUCLEOTIDE SEQUENCE [LARGE SCALE GENOMIC DNA]</scope>
    <source>
        <strain evidence="3">A3/5</strain>
    </source>
</reference>
<dbReference type="EMBL" id="LN649230">
    <property type="protein sequence ID" value="CEI60495.1"/>
    <property type="molecule type" value="Genomic_DNA"/>
</dbReference>
<keyword evidence="3" id="KW-1185">Reference proteome</keyword>
<evidence type="ECO:0000313" key="3">
    <source>
        <dbReference type="Proteomes" id="UP000245910"/>
    </source>
</evidence>
<keyword evidence="1" id="KW-1133">Transmembrane helix</keyword>
<feature type="transmembrane region" description="Helical" evidence="1">
    <location>
        <begin position="48"/>
        <end position="68"/>
    </location>
</feature>
<evidence type="ECO:0000313" key="2">
    <source>
        <dbReference type="EMBL" id="CEI60495.1"/>
    </source>
</evidence>
<keyword evidence="1" id="KW-0472">Membrane</keyword>
<proteinExistence type="predicted"/>
<evidence type="ECO:0000256" key="1">
    <source>
        <dbReference type="SAM" id="Phobius"/>
    </source>
</evidence>
<dbReference type="AlphaFoldDB" id="A0A2L2TMM0"/>
<sequence length="85" mass="8969">MEKALTLEPSKSPVKRGQSVGQVKCLEDGSNEFRELVGRFLVVKLEPIVGMVGAAGVIVVASVLAWGLRVPLHSSAGNEAEAKLL</sequence>
<accession>A0A2L2TMM0</accession>
<organism evidence="2 3">
    <name type="scientific">Fusarium venenatum</name>
    <dbReference type="NCBI Taxonomy" id="56646"/>
    <lineage>
        <taxon>Eukaryota</taxon>
        <taxon>Fungi</taxon>
        <taxon>Dikarya</taxon>
        <taxon>Ascomycota</taxon>
        <taxon>Pezizomycotina</taxon>
        <taxon>Sordariomycetes</taxon>
        <taxon>Hypocreomycetidae</taxon>
        <taxon>Hypocreales</taxon>
        <taxon>Nectriaceae</taxon>
        <taxon>Fusarium</taxon>
    </lineage>
</organism>
<keyword evidence="1" id="KW-0812">Transmembrane</keyword>